<keyword evidence="4" id="KW-1185">Reference proteome</keyword>
<dbReference type="Proteomes" id="UP000179807">
    <property type="component" value="Unassembled WGS sequence"/>
</dbReference>
<proteinExistence type="predicted"/>
<dbReference type="EMBL" id="MLAK01000860">
    <property type="protein sequence ID" value="OHT02601.1"/>
    <property type="molecule type" value="Genomic_DNA"/>
</dbReference>
<feature type="coiled-coil region" evidence="1">
    <location>
        <begin position="333"/>
        <end position="441"/>
    </location>
</feature>
<dbReference type="AlphaFoldDB" id="A0A1J4JTZ4"/>
<organism evidence="3 4">
    <name type="scientific">Tritrichomonas foetus</name>
    <dbReference type="NCBI Taxonomy" id="1144522"/>
    <lineage>
        <taxon>Eukaryota</taxon>
        <taxon>Metamonada</taxon>
        <taxon>Parabasalia</taxon>
        <taxon>Tritrichomonadida</taxon>
        <taxon>Tritrichomonadidae</taxon>
        <taxon>Tritrichomonas</taxon>
    </lineage>
</organism>
<feature type="region of interest" description="Disordered" evidence="2">
    <location>
        <begin position="1"/>
        <end position="52"/>
    </location>
</feature>
<dbReference type="GeneID" id="94828144"/>
<dbReference type="RefSeq" id="XP_068355737.1">
    <property type="nucleotide sequence ID" value="XM_068493440.1"/>
</dbReference>
<protein>
    <submittedName>
        <fullName evidence="3">Uncharacterized protein</fullName>
    </submittedName>
</protein>
<feature type="compositionally biased region" description="Polar residues" evidence="2">
    <location>
        <begin position="1"/>
        <end position="12"/>
    </location>
</feature>
<evidence type="ECO:0000256" key="2">
    <source>
        <dbReference type="SAM" id="MobiDB-lite"/>
    </source>
</evidence>
<comment type="caution">
    <text evidence="3">The sequence shown here is derived from an EMBL/GenBank/DDBJ whole genome shotgun (WGS) entry which is preliminary data.</text>
</comment>
<dbReference type="VEuPathDB" id="TrichDB:TRFO_07010"/>
<evidence type="ECO:0000256" key="1">
    <source>
        <dbReference type="SAM" id="Coils"/>
    </source>
</evidence>
<evidence type="ECO:0000313" key="4">
    <source>
        <dbReference type="Proteomes" id="UP000179807"/>
    </source>
</evidence>
<reference evidence="3" key="1">
    <citation type="submission" date="2016-10" db="EMBL/GenBank/DDBJ databases">
        <authorList>
            <person name="Benchimol M."/>
            <person name="Almeida L.G."/>
            <person name="Vasconcelos A.T."/>
            <person name="Perreira-Neves A."/>
            <person name="Rosa I.A."/>
            <person name="Tasca T."/>
            <person name="Bogo M.R."/>
            <person name="de Souza W."/>
        </authorList>
    </citation>
    <scope>NUCLEOTIDE SEQUENCE [LARGE SCALE GENOMIC DNA]</scope>
    <source>
        <strain evidence="3">K</strain>
    </source>
</reference>
<feature type="coiled-coil region" evidence="1">
    <location>
        <begin position="554"/>
        <end position="663"/>
    </location>
</feature>
<sequence length="770" mass="88825">MSNARNRLNSPRTPFLKASKASNPTTRSKSTPSSISEKNADFTNPKSTLSRQSCTDIEGPCDFYLTEIQIRRFISPHVKKTLMDIIKTLKTIGSKFVLTRSKSKVAAKQFWTKWSEFQNIILQELQYQLTNVQTLLNKKLTALDEISGVINIENVHEETHGIVLRIQECLTQGRDDNLNALSNELRGLQSFVSSDDADYKQNAVKFQLTSTISQIISQMKNVKDIKYCFDNIQASIDIDNQTFESLIPYEVLTSASNKGSSLKTKESDKKITKIPKIGINDEIDENEEEIVEIIEPLLKHKSLKEMEEENPTSNVEKSNINENLIESHLKSEIEYEDEEVLNLMKENELLQKQIDEVQKRKVAKQNDLLIKKKKEEEELRDLKQKISHLNQKTKILMSQKLERNTHSCSSVNPLSCLRSDIREAEKEKIRLQALNDRLIGQIDQSLINNYEKNSTLRKTQYELYQQIFDMRIRCIQINKIVQKASTRTFDIKGGDNIIKSEFAQVLSANEELNERLISVTNELNKLKNSHNKALYEKYNSKLQKNSEIGLQSQLDKVKELYRSKKQELLEQQQKQQTESAARLRKKTENSLMALRSDTKSDIDEIRTQLEEVKNTYNNITNQYNIASSTDEEFVIYNGQKMSFEEAEEEIHQILAKFREINEKINSINADEARSEVALFQNEINEVTTGNQQLIEWISEIKKKSIEIQSKLQSLTVQYQIIGKKNEDPSFDIESAFNESNELAEKQNQVLQNLLDDSLSNLEKLGIETPF</sequence>
<feature type="compositionally biased region" description="Polar residues" evidence="2">
    <location>
        <begin position="20"/>
        <end position="52"/>
    </location>
</feature>
<gene>
    <name evidence="3" type="ORF">TRFO_07010</name>
</gene>
<evidence type="ECO:0000313" key="3">
    <source>
        <dbReference type="EMBL" id="OHT02601.1"/>
    </source>
</evidence>
<accession>A0A1J4JTZ4</accession>
<keyword evidence="1" id="KW-0175">Coiled coil</keyword>
<name>A0A1J4JTZ4_9EUKA</name>